<proteinExistence type="predicted"/>
<dbReference type="EMBL" id="RQPJ01000021">
    <property type="protein sequence ID" value="RTE51724.1"/>
    <property type="molecule type" value="Genomic_DNA"/>
</dbReference>
<dbReference type="Gene3D" id="3.90.550.10">
    <property type="entry name" value="Spore Coat Polysaccharide Biosynthesis Protein SpsA, Chain A"/>
    <property type="match status" value="1"/>
</dbReference>
<evidence type="ECO:0000313" key="3">
    <source>
        <dbReference type="Proteomes" id="UP000267585"/>
    </source>
</evidence>
<dbReference type="PANTHER" id="PTHR22916">
    <property type="entry name" value="GLYCOSYLTRANSFERASE"/>
    <property type="match status" value="1"/>
</dbReference>
<dbReference type="InterPro" id="IPR001173">
    <property type="entry name" value="Glyco_trans_2-like"/>
</dbReference>
<accession>A0A3S0D2N0</accession>
<feature type="domain" description="Glycosyltransferase 2-like" evidence="1">
    <location>
        <begin position="9"/>
        <end position="135"/>
    </location>
</feature>
<name>A0A3S0D2N0_9FLAO</name>
<keyword evidence="3" id="KW-1185">Reference proteome</keyword>
<keyword evidence="2" id="KW-0808">Transferase</keyword>
<protein>
    <submittedName>
        <fullName evidence="2">Glycosyltransferase family 2 protein</fullName>
    </submittedName>
</protein>
<dbReference type="Proteomes" id="UP000267585">
    <property type="component" value="Unassembled WGS sequence"/>
</dbReference>
<dbReference type="AlphaFoldDB" id="A0A3S0D2N0"/>
<dbReference type="InterPro" id="IPR029044">
    <property type="entry name" value="Nucleotide-diphossugar_trans"/>
</dbReference>
<reference evidence="2 3" key="1">
    <citation type="submission" date="2018-11" db="EMBL/GenBank/DDBJ databases">
        <title>Arenibacter aquaticus sp.nov., a marine bacterium isolated from surface seawater in the South China Sea.</title>
        <authorList>
            <person name="Guo J."/>
            <person name="Sun J."/>
        </authorList>
    </citation>
    <scope>NUCLEOTIDE SEQUENCE [LARGE SCALE GENOMIC DNA]</scope>
    <source>
        <strain evidence="2 3">GUO666</strain>
    </source>
</reference>
<dbReference type="SUPFAM" id="SSF53448">
    <property type="entry name" value="Nucleotide-diphospho-sugar transferases"/>
    <property type="match status" value="1"/>
</dbReference>
<dbReference type="Pfam" id="PF00535">
    <property type="entry name" value="Glycos_transf_2"/>
    <property type="match status" value="1"/>
</dbReference>
<gene>
    <name evidence="2" type="ORF">EHW67_16055</name>
</gene>
<dbReference type="GO" id="GO:0016758">
    <property type="term" value="F:hexosyltransferase activity"/>
    <property type="evidence" value="ECO:0007669"/>
    <property type="project" value="UniProtKB-ARBA"/>
</dbReference>
<sequence length="320" mass="37554">MLIMDMSVSIIITTFNGEKFLNSIISTIEPYYRENYEIIMIDDGSEREDNTLKLFSERFPKALCKKQSNSGVAAARNTGARMASKDYLQFIDIDDAISPSKLGKQLKKAKQENADVVYSDWRMVIYYDKNHIVENPIIISGEKTDYIESLLEKWWNPFHSYLIRKSSYLAIGGSNEKLVNAQDFDVMVRLAINNYKFSYDPGLHSFYYRYVNTRSLARGPRKKYWLDTIDVICKAIYLLKIENKLIYEYQRAAALRLFLVARNVYRIDKSWNKEIMRKIYTLDPNFKPLNQSIKFRLLYNTIGYNNTEMLLNTTLIKLLK</sequence>
<evidence type="ECO:0000313" key="2">
    <source>
        <dbReference type="EMBL" id="RTE51724.1"/>
    </source>
</evidence>
<comment type="caution">
    <text evidence="2">The sequence shown here is derived from an EMBL/GenBank/DDBJ whole genome shotgun (WGS) entry which is preliminary data.</text>
</comment>
<organism evidence="2 3">
    <name type="scientific">Arenibacter aquaticus</name>
    <dbReference type="NCBI Taxonomy" id="2489054"/>
    <lineage>
        <taxon>Bacteria</taxon>
        <taxon>Pseudomonadati</taxon>
        <taxon>Bacteroidota</taxon>
        <taxon>Flavobacteriia</taxon>
        <taxon>Flavobacteriales</taxon>
        <taxon>Flavobacteriaceae</taxon>
        <taxon>Arenibacter</taxon>
    </lineage>
</organism>
<evidence type="ECO:0000259" key="1">
    <source>
        <dbReference type="Pfam" id="PF00535"/>
    </source>
</evidence>